<keyword evidence="3" id="KW-1185">Reference proteome</keyword>
<evidence type="ECO:0000313" key="2">
    <source>
        <dbReference type="EMBL" id="RVU03519.1"/>
    </source>
</evidence>
<dbReference type="RefSeq" id="WP_127711172.1">
    <property type="nucleotide sequence ID" value="NZ_SACO01000014.1"/>
</dbReference>
<dbReference type="OrthoDB" id="4517280at2"/>
<dbReference type="PANTHER" id="PTHR38643:SF1">
    <property type="entry name" value="PURINE NUCLEOSIDE PERMEASE C285.05-RELATED"/>
    <property type="match status" value="1"/>
</dbReference>
<protein>
    <submittedName>
        <fullName evidence="2">Purine nucleoside permease</fullName>
    </submittedName>
</protein>
<dbReference type="InterPro" id="IPR009486">
    <property type="entry name" value="Pur_nuclsid_perm"/>
</dbReference>
<evidence type="ECO:0000313" key="3">
    <source>
        <dbReference type="Proteomes" id="UP000282837"/>
    </source>
</evidence>
<reference evidence="2 3" key="1">
    <citation type="submission" date="2019-01" db="EMBL/GenBank/DDBJ databases">
        <authorList>
            <person name="Chen W.-M."/>
        </authorList>
    </citation>
    <scope>NUCLEOTIDE SEQUENCE [LARGE SCALE GENOMIC DNA]</scope>
    <source>
        <strain evidence="2 3">FSY-9</strain>
    </source>
</reference>
<feature type="signal peptide" evidence="1">
    <location>
        <begin position="1"/>
        <end position="25"/>
    </location>
</feature>
<comment type="caution">
    <text evidence="2">The sequence shown here is derived from an EMBL/GenBank/DDBJ whole genome shotgun (WGS) entry which is preliminary data.</text>
</comment>
<dbReference type="GO" id="GO:0055085">
    <property type="term" value="P:transmembrane transport"/>
    <property type="evidence" value="ECO:0007669"/>
    <property type="project" value="InterPro"/>
</dbReference>
<dbReference type="Pfam" id="PF06516">
    <property type="entry name" value="NUP"/>
    <property type="match status" value="1"/>
</dbReference>
<gene>
    <name evidence="2" type="ORF">EOE18_15480</name>
</gene>
<organism evidence="2 3">
    <name type="scientific">Novosphingobium umbonatum</name>
    <dbReference type="NCBI Taxonomy" id="1908524"/>
    <lineage>
        <taxon>Bacteria</taxon>
        <taxon>Pseudomonadati</taxon>
        <taxon>Pseudomonadota</taxon>
        <taxon>Alphaproteobacteria</taxon>
        <taxon>Sphingomonadales</taxon>
        <taxon>Sphingomonadaceae</taxon>
        <taxon>Novosphingobium</taxon>
    </lineage>
</organism>
<accession>A0A437N0V8</accession>
<dbReference type="AlphaFoldDB" id="A0A437N0V8"/>
<keyword evidence="1" id="KW-0732">Signal</keyword>
<proteinExistence type="predicted"/>
<evidence type="ECO:0000256" key="1">
    <source>
        <dbReference type="SAM" id="SignalP"/>
    </source>
</evidence>
<dbReference type="Proteomes" id="UP000282837">
    <property type="component" value="Unassembled WGS sequence"/>
</dbReference>
<feature type="chain" id="PRO_5019418429" evidence="1">
    <location>
        <begin position="26"/>
        <end position="381"/>
    </location>
</feature>
<sequence length="381" mass="40811">MRNACRKALVSTLSLLSLTCATAQATPVETAKAKAALKAIAACKPGAACAAHLPVKVVVVTLFEIGKDEGDAAGEFQLWKQRAGLSEKIAFPQGFHDLYYNPQTQVLGMVTGMGNIKSATATLALGLDQRVDVSKAYWLVAGIAGIDPAAGAVGSAAWARYVVDGDMAHEIDAREIPAKWKYGYFPIHGSTKVEDDPMGGTAPAPANGEMFALNPSLAQWAYGLTKDIKLPDDPSVAAQRATYTGYPLAQTPPKVMMGDQLAAMTYWHGEKLTQWGRDWVKYWTHGQGTFVTSAMEETGTFQSLEYLTRIGRADRNRAMVLRAGSNFTMPAPGVTPAENMARENAGYSGMTAALEALYAAGSKVVGELVTNWPRYEKAPPK</sequence>
<dbReference type="PIRSF" id="PIRSF013171">
    <property type="entry name" value="Pur_nuclsid_perm"/>
    <property type="match status" value="1"/>
</dbReference>
<dbReference type="EMBL" id="SACO01000014">
    <property type="protein sequence ID" value="RVU03519.1"/>
    <property type="molecule type" value="Genomic_DNA"/>
</dbReference>
<name>A0A437N0V8_9SPHN</name>
<dbReference type="PANTHER" id="PTHR38643">
    <property type="entry name" value="PURINE NUCLEOSIDE PERMEASE C285.05-RELATED"/>
    <property type="match status" value="1"/>
</dbReference>